<protein>
    <recommendedName>
        <fullName evidence="11">CCR4-Not complex component Not N-terminal domain-containing protein</fullName>
    </recommendedName>
</protein>
<accession>A0ABN9RMU1</accession>
<feature type="compositionally biased region" description="Low complexity" evidence="10">
    <location>
        <begin position="196"/>
        <end position="217"/>
    </location>
</feature>
<keyword evidence="5" id="KW-0678">Repressor</keyword>
<dbReference type="Proteomes" id="UP001189429">
    <property type="component" value="Unassembled WGS sequence"/>
</dbReference>
<keyword evidence="7" id="KW-0804">Transcription</keyword>
<proteinExistence type="inferred from homology"/>
<evidence type="ECO:0000256" key="7">
    <source>
        <dbReference type="ARBA" id="ARBA00023163"/>
    </source>
</evidence>
<evidence type="ECO:0000256" key="2">
    <source>
        <dbReference type="ARBA" id="ARBA00004496"/>
    </source>
</evidence>
<evidence type="ECO:0000256" key="1">
    <source>
        <dbReference type="ARBA" id="ARBA00004123"/>
    </source>
</evidence>
<reference evidence="12" key="1">
    <citation type="submission" date="2023-10" db="EMBL/GenBank/DDBJ databases">
        <authorList>
            <person name="Chen Y."/>
            <person name="Shah S."/>
            <person name="Dougan E. K."/>
            <person name="Thang M."/>
            <person name="Chan C."/>
        </authorList>
    </citation>
    <scope>NUCLEOTIDE SEQUENCE [LARGE SCALE GENOMIC DNA]</scope>
</reference>
<dbReference type="EMBL" id="CAUYUJ010007249">
    <property type="protein sequence ID" value="CAK0820082.1"/>
    <property type="molecule type" value="Genomic_DNA"/>
</dbReference>
<keyword evidence="13" id="KW-1185">Reference proteome</keyword>
<evidence type="ECO:0000256" key="10">
    <source>
        <dbReference type="SAM" id="MobiDB-lite"/>
    </source>
</evidence>
<feature type="coiled-coil region" evidence="9">
    <location>
        <begin position="22"/>
        <end position="62"/>
    </location>
</feature>
<keyword evidence="4" id="KW-0963">Cytoplasm</keyword>
<comment type="subcellular location">
    <subcellularLocation>
        <location evidence="2">Cytoplasm</location>
    </subcellularLocation>
    <subcellularLocation>
        <location evidence="1">Nucleus</location>
    </subcellularLocation>
</comment>
<evidence type="ECO:0000259" key="11">
    <source>
        <dbReference type="Pfam" id="PF04065"/>
    </source>
</evidence>
<evidence type="ECO:0000256" key="8">
    <source>
        <dbReference type="ARBA" id="ARBA00023242"/>
    </source>
</evidence>
<dbReference type="Pfam" id="PF04065">
    <property type="entry name" value="Not3"/>
    <property type="match status" value="1"/>
</dbReference>
<keyword evidence="6" id="KW-0805">Transcription regulation</keyword>
<sequence>EDELDLDVAEKLKYQDWLSQTIQSLNDQLDQFEADIEVLNNKKSLNNENKSRLAQLKAHQERHRWHIKKLELILRALDNEALDMGDLACIRDTVDMYVEAHQDPDCYHDEALYDCFDLAEFEEKAVKPSTPSEAPKDAPGTPASSKEEPQKKAKEREKKKKEDKKDKKKEERDRKASGTPSGTPVAASSAKGVGTPSGAKARAPRARSAVVSGAASE</sequence>
<feature type="domain" description="CCR4-Not complex component Not N-terminal" evidence="11">
    <location>
        <begin position="4"/>
        <end position="118"/>
    </location>
</feature>
<name>A0ABN9RMU1_9DINO</name>
<feature type="compositionally biased region" description="Basic and acidic residues" evidence="10">
    <location>
        <begin position="145"/>
        <end position="156"/>
    </location>
</feature>
<feature type="region of interest" description="Disordered" evidence="10">
    <location>
        <begin position="126"/>
        <end position="217"/>
    </location>
</feature>
<gene>
    <name evidence="12" type="ORF">PCOR1329_LOCUS21894</name>
</gene>
<evidence type="ECO:0000256" key="5">
    <source>
        <dbReference type="ARBA" id="ARBA00022491"/>
    </source>
</evidence>
<feature type="compositionally biased region" description="Basic and acidic residues" evidence="10">
    <location>
        <begin position="163"/>
        <end position="176"/>
    </location>
</feature>
<feature type="non-terminal residue" evidence="12">
    <location>
        <position position="217"/>
    </location>
</feature>
<evidence type="ECO:0000256" key="6">
    <source>
        <dbReference type="ARBA" id="ARBA00023015"/>
    </source>
</evidence>
<dbReference type="InterPro" id="IPR007207">
    <property type="entry name" value="Not_N"/>
</dbReference>
<feature type="non-terminal residue" evidence="12">
    <location>
        <position position="1"/>
    </location>
</feature>
<organism evidence="12 13">
    <name type="scientific">Prorocentrum cordatum</name>
    <dbReference type="NCBI Taxonomy" id="2364126"/>
    <lineage>
        <taxon>Eukaryota</taxon>
        <taxon>Sar</taxon>
        <taxon>Alveolata</taxon>
        <taxon>Dinophyceae</taxon>
        <taxon>Prorocentrales</taxon>
        <taxon>Prorocentraceae</taxon>
        <taxon>Prorocentrum</taxon>
    </lineage>
</organism>
<dbReference type="PANTHER" id="PTHR23326">
    <property type="entry name" value="CCR4 NOT-RELATED"/>
    <property type="match status" value="1"/>
</dbReference>
<evidence type="ECO:0000313" key="13">
    <source>
        <dbReference type="Proteomes" id="UP001189429"/>
    </source>
</evidence>
<comment type="caution">
    <text evidence="12">The sequence shown here is derived from an EMBL/GenBank/DDBJ whole genome shotgun (WGS) entry which is preliminary data.</text>
</comment>
<evidence type="ECO:0000256" key="4">
    <source>
        <dbReference type="ARBA" id="ARBA00022490"/>
    </source>
</evidence>
<keyword evidence="8" id="KW-0539">Nucleus</keyword>
<comment type="similarity">
    <text evidence="3">Belongs to the CNOT2/3/5 family.</text>
</comment>
<evidence type="ECO:0000256" key="3">
    <source>
        <dbReference type="ARBA" id="ARBA00007682"/>
    </source>
</evidence>
<dbReference type="InterPro" id="IPR040168">
    <property type="entry name" value="Not2/3/5"/>
</dbReference>
<evidence type="ECO:0000313" key="12">
    <source>
        <dbReference type="EMBL" id="CAK0820082.1"/>
    </source>
</evidence>
<keyword evidence="9" id="KW-0175">Coiled coil</keyword>
<evidence type="ECO:0000256" key="9">
    <source>
        <dbReference type="SAM" id="Coils"/>
    </source>
</evidence>